<comment type="caution">
    <text evidence="2">The sequence shown here is derived from an EMBL/GenBank/DDBJ whole genome shotgun (WGS) entry which is preliminary data.</text>
</comment>
<organism evidence="2 3">
    <name type="scientific">Massilia atriviolacea</name>
    <dbReference type="NCBI Taxonomy" id="2495579"/>
    <lineage>
        <taxon>Bacteria</taxon>
        <taxon>Pseudomonadati</taxon>
        <taxon>Pseudomonadota</taxon>
        <taxon>Betaproteobacteria</taxon>
        <taxon>Burkholderiales</taxon>
        <taxon>Oxalobacteraceae</taxon>
        <taxon>Telluria group</taxon>
        <taxon>Massilia</taxon>
    </lineage>
</organism>
<evidence type="ECO:0000259" key="1">
    <source>
        <dbReference type="Pfam" id="PF13400"/>
    </source>
</evidence>
<protein>
    <recommendedName>
        <fullName evidence="1">Putative Flp pilus-assembly TadG-like N-terminal domain-containing protein</fullName>
    </recommendedName>
</protein>
<gene>
    <name evidence="2" type="ORF">EJB06_29540</name>
</gene>
<proteinExistence type="predicted"/>
<name>A0A430HD50_9BURK</name>
<dbReference type="Proteomes" id="UP000278085">
    <property type="component" value="Unassembled WGS sequence"/>
</dbReference>
<sequence length="434" mass="45421">MKTMIPLTRYACHRRRQGAVILTVCFLLFFLLGFVAIAFDLGRLFIVKTELQTAMDSCALAAAQELDGQSGALARARRAGATAANLNRVNLQSPSWDGKGQLPDAGISFRDAAYMPTTTPAGARYAQCEHRQNGVRMWLLHALGVFQGNGTANPATRAVLASAVATRGSAQSTCPIPVAMKAKAGGTPANNYGFLVGEWVTVFDKGGAAAAAGEMGWYNLDGSNSASETAAELAEGGRCGTRLGDTLGTPGAQTSVDRPWNYRFGVYKNSDSPSLNHPDQSGYSYTAANWTNAVPQNAFSGTPAAGSHASARNYVTKRAAYASLADTGTSIKAGAQIAFNDNNRLNSFQKLATPGSAGEHRQYGTNRRLAIVPVIDGASRVIDFVCMFMLHPLSGPNDPAKLEFRGLAGMAGSPCAPGGTPGGIGGPLVPVLVR</sequence>
<dbReference type="EMBL" id="RXLQ01000026">
    <property type="protein sequence ID" value="RSZ55431.1"/>
    <property type="molecule type" value="Genomic_DNA"/>
</dbReference>
<dbReference type="OrthoDB" id="8595764at2"/>
<reference evidence="2 3" key="1">
    <citation type="submission" date="2018-12" db="EMBL/GenBank/DDBJ databases">
        <authorList>
            <person name="Yang E."/>
        </authorList>
    </citation>
    <scope>NUCLEOTIDE SEQUENCE [LARGE SCALE GENOMIC DNA]</scope>
    <source>
        <strain evidence="2 3">SOD</strain>
    </source>
</reference>
<dbReference type="Pfam" id="PF13400">
    <property type="entry name" value="Tad"/>
    <property type="match status" value="1"/>
</dbReference>
<accession>A0A430HD50</accession>
<keyword evidence="3" id="KW-1185">Reference proteome</keyword>
<evidence type="ECO:0000313" key="3">
    <source>
        <dbReference type="Proteomes" id="UP000278085"/>
    </source>
</evidence>
<dbReference type="AlphaFoldDB" id="A0A430HD50"/>
<feature type="domain" description="Putative Flp pilus-assembly TadG-like N-terminal" evidence="1">
    <location>
        <begin position="18"/>
        <end position="64"/>
    </location>
</feature>
<dbReference type="InterPro" id="IPR028087">
    <property type="entry name" value="Tad_N"/>
</dbReference>
<evidence type="ECO:0000313" key="2">
    <source>
        <dbReference type="EMBL" id="RSZ55431.1"/>
    </source>
</evidence>